<gene>
    <name evidence="2" type="ORF">CLF_106964</name>
</gene>
<protein>
    <submittedName>
        <fullName evidence="2">Neurogenic differentiation factor 1</fullName>
    </submittedName>
</protein>
<name>G7YG02_CLOSI</name>
<dbReference type="InterPro" id="IPR011598">
    <property type="entry name" value="bHLH_dom"/>
</dbReference>
<dbReference type="GO" id="GO:0045944">
    <property type="term" value="P:positive regulation of transcription by RNA polymerase II"/>
    <property type="evidence" value="ECO:0007669"/>
    <property type="project" value="TreeGrafter"/>
</dbReference>
<reference evidence="2" key="1">
    <citation type="journal article" date="2011" name="Genome Biol.">
        <title>The draft genome of the carcinogenic human liver fluke Clonorchis sinensis.</title>
        <authorList>
            <person name="Wang X."/>
            <person name="Chen W."/>
            <person name="Huang Y."/>
            <person name="Sun J."/>
            <person name="Men J."/>
            <person name="Liu H."/>
            <person name="Luo F."/>
            <person name="Guo L."/>
            <person name="Lv X."/>
            <person name="Deng C."/>
            <person name="Zhou C."/>
            <person name="Fan Y."/>
            <person name="Li X."/>
            <person name="Huang L."/>
            <person name="Hu Y."/>
            <person name="Liang C."/>
            <person name="Hu X."/>
            <person name="Xu J."/>
            <person name="Yu X."/>
        </authorList>
    </citation>
    <scope>NUCLEOTIDE SEQUENCE [LARGE SCALE GENOMIC DNA]</scope>
    <source>
        <strain evidence="2">Henan</strain>
    </source>
</reference>
<dbReference type="GO" id="GO:0046983">
    <property type="term" value="F:protein dimerization activity"/>
    <property type="evidence" value="ECO:0007669"/>
    <property type="project" value="InterPro"/>
</dbReference>
<dbReference type="EMBL" id="DF143211">
    <property type="protein sequence ID" value="GAA51885.1"/>
    <property type="molecule type" value="Genomic_DNA"/>
</dbReference>
<dbReference type="SMART" id="SM00353">
    <property type="entry name" value="HLH"/>
    <property type="match status" value="1"/>
</dbReference>
<dbReference type="AlphaFoldDB" id="G7YG02"/>
<sequence>MEDESESTVDATRVFIQRQPRRIQNESTKFRSETHERVTRTKLRRERANARERLRMHDLNSALDTLRKHIALSNELYPTVKQNPSVSKMTPSVRSAGHLNQKLSKIETLRLARNYIILLVSILRNRQTPTTEQVVNCLCRGLSQITTNQISSAVQSIGDGCCSLTQVSAGSFDNSGTMHIRQFLPRQNIESRECGQIPRRNLDLQLTGVASRSGLEDSMKQTDHSASIRPFYHSCISADVVSQDTKSEFETRYVHSNHACNIVPYSDFGLYSFVDSSLNGLSYAKHFGQTTGVYNLAIPKANGKGSFFPKFGCAHTNRQGIVEDSTSSRLIKHVYVSYSLANNLTGLPDRFEDDNPIENSCIRKVRFLKATTECPKSTETLSSVDVDQTDNAPSIYSASQPSIKPRQRESVLIKNTPFTTHTTFTETAKRRSYGPNLVVRFVLLGNVKVVKIKRHTKRDRSTLRNPSECEKPFINDFNDHHSRFSLKYQ</sequence>
<reference key="2">
    <citation type="submission" date="2011-10" db="EMBL/GenBank/DDBJ databases">
        <title>The genome and transcriptome sequence of Clonorchis sinensis provide insights into the carcinogenic liver fluke.</title>
        <authorList>
            <person name="Wang X."/>
            <person name="Huang Y."/>
            <person name="Chen W."/>
            <person name="Liu H."/>
            <person name="Guo L."/>
            <person name="Chen Y."/>
            <person name="Luo F."/>
            <person name="Zhou W."/>
            <person name="Sun J."/>
            <person name="Mao Q."/>
            <person name="Liang P."/>
            <person name="Zhou C."/>
            <person name="Tian Y."/>
            <person name="Men J."/>
            <person name="Lv X."/>
            <person name="Huang L."/>
            <person name="Zhou J."/>
            <person name="Hu Y."/>
            <person name="Li R."/>
            <person name="Zhang F."/>
            <person name="Lei H."/>
            <person name="Li X."/>
            <person name="Hu X."/>
            <person name="Liang C."/>
            <person name="Xu J."/>
            <person name="Wu Z."/>
            <person name="Yu X."/>
        </authorList>
    </citation>
    <scope>NUCLEOTIDE SEQUENCE</scope>
    <source>
        <strain>Henan</strain>
    </source>
</reference>
<evidence type="ECO:0000313" key="2">
    <source>
        <dbReference type="EMBL" id="GAA51885.1"/>
    </source>
</evidence>
<keyword evidence="3" id="KW-1185">Reference proteome</keyword>
<organism evidence="2 3">
    <name type="scientific">Clonorchis sinensis</name>
    <name type="common">Chinese liver fluke</name>
    <dbReference type="NCBI Taxonomy" id="79923"/>
    <lineage>
        <taxon>Eukaryota</taxon>
        <taxon>Metazoa</taxon>
        <taxon>Spiralia</taxon>
        <taxon>Lophotrochozoa</taxon>
        <taxon>Platyhelminthes</taxon>
        <taxon>Trematoda</taxon>
        <taxon>Digenea</taxon>
        <taxon>Opisthorchiida</taxon>
        <taxon>Opisthorchiata</taxon>
        <taxon>Opisthorchiidae</taxon>
        <taxon>Clonorchis</taxon>
    </lineage>
</organism>
<dbReference type="InterPro" id="IPR050359">
    <property type="entry name" value="bHLH_transcription_factors"/>
</dbReference>
<dbReference type="PROSITE" id="PS50888">
    <property type="entry name" value="BHLH"/>
    <property type="match status" value="1"/>
</dbReference>
<dbReference type="GO" id="GO:0007423">
    <property type="term" value="P:sensory organ development"/>
    <property type="evidence" value="ECO:0007669"/>
    <property type="project" value="TreeGrafter"/>
</dbReference>
<evidence type="ECO:0000313" key="3">
    <source>
        <dbReference type="Proteomes" id="UP000008909"/>
    </source>
</evidence>
<accession>G7YG02</accession>
<dbReference type="PANTHER" id="PTHR19290:SF83">
    <property type="entry name" value="NEUROGENIC DIFFERENTIATION FACTOR 2"/>
    <property type="match status" value="1"/>
</dbReference>
<feature type="domain" description="BHLH" evidence="1">
    <location>
        <begin position="43"/>
        <end position="119"/>
    </location>
</feature>
<dbReference type="Proteomes" id="UP000008909">
    <property type="component" value="Unassembled WGS sequence"/>
</dbReference>
<dbReference type="InterPro" id="IPR036638">
    <property type="entry name" value="HLH_DNA-bd_sf"/>
</dbReference>
<dbReference type="Gene3D" id="4.10.280.10">
    <property type="entry name" value="Helix-loop-helix DNA-binding domain"/>
    <property type="match status" value="1"/>
</dbReference>
<dbReference type="GO" id="GO:0070888">
    <property type="term" value="F:E-box binding"/>
    <property type="evidence" value="ECO:0007669"/>
    <property type="project" value="TreeGrafter"/>
</dbReference>
<dbReference type="GO" id="GO:0005634">
    <property type="term" value="C:nucleus"/>
    <property type="evidence" value="ECO:0007669"/>
    <property type="project" value="TreeGrafter"/>
</dbReference>
<dbReference type="GO" id="GO:0000981">
    <property type="term" value="F:DNA-binding transcription factor activity, RNA polymerase II-specific"/>
    <property type="evidence" value="ECO:0007669"/>
    <property type="project" value="TreeGrafter"/>
</dbReference>
<dbReference type="SUPFAM" id="SSF47459">
    <property type="entry name" value="HLH, helix-loop-helix DNA-binding domain"/>
    <property type="match status" value="1"/>
</dbReference>
<dbReference type="PANTHER" id="PTHR19290">
    <property type="entry name" value="BASIC HELIX-LOOP-HELIX PROTEIN NEUROGENIN-RELATED"/>
    <property type="match status" value="1"/>
</dbReference>
<dbReference type="GO" id="GO:0061564">
    <property type="term" value="P:axon development"/>
    <property type="evidence" value="ECO:0007669"/>
    <property type="project" value="TreeGrafter"/>
</dbReference>
<dbReference type="Pfam" id="PF00010">
    <property type="entry name" value="HLH"/>
    <property type="match status" value="1"/>
</dbReference>
<evidence type="ECO:0000259" key="1">
    <source>
        <dbReference type="PROSITE" id="PS50888"/>
    </source>
</evidence>
<proteinExistence type="predicted"/>